<dbReference type="InterPro" id="IPR047211">
    <property type="entry name" value="POXB-like"/>
</dbReference>
<feature type="domain" description="Thiamine pyrophosphate enzyme central" evidence="4">
    <location>
        <begin position="192"/>
        <end position="316"/>
    </location>
</feature>
<evidence type="ECO:0000256" key="3">
    <source>
        <dbReference type="RuleBase" id="RU362132"/>
    </source>
</evidence>
<comment type="caution">
    <text evidence="7">The sequence shown here is derived from an EMBL/GenBank/DDBJ whole genome shotgun (WGS) entry which is preliminary data.</text>
</comment>
<dbReference type="GO" id="GO:0003824">
    <property type="term" value="F:catalytic activity"/>
    <property type="evidence" value="ECO:0007669"/>
    <property type="project" value="InterPro"/>
</dbReference>
<accession>A0A7X2XVK6</accession>
<dbReference type="GO" id="GO:0000287">
    <property type="term" value="F:magnesium ion binding"/>
    <property type="evidence" value="ECO:0007669"/>
    <property type="project" value="InterPro"/>
</dbReference>
<dbReference type="RefSeq" id="WP_155431141.1">
    <property type="nucleotide sequence ID" value="NZ_WNJO01000004.1"/>
</dbReference>
<dbReference type="PANTHER" id="PTHR42981:SF2">
    <property type="entry name" value="PYRUVATE DEHYDROGENASE [UBIQUINONE]"/>
    <property type="match status" value="1"/>
</dbReference>
<dbReference type="InterPro" id="IPR029061">
    <property type="entry name" value="THDP-binding"/>
</dbReference>
<dbReference type="Gene3D" id="3.40.50.970">
    <property type="match status" value="2"/>
</dbReference>
<dbReference type="InterPro" id="IPR012001">
    <property type="entry name" value="Thiamin_PyroP_enz_TPP-bd_dom"/>
</dbReference>
<evidence type="ECO:0000313" key="7">
    <source>
        <dbReference type="EMBL" id="MTV81850.1"/>
    </source>
</evidence>
<organism evidence="7 8">
    <name type="scientific">Secundilactobacillus folii</name>
    <dbReference type="NCBI Taxonomy" id="2678357"/>
    <lineage>
        <taxon>Bacteria</taxon>
        <taxon>Bacillati</taxon>
        <taxon>Bacillota</taxon>
        <taxon>Bacilli</taxon>
        <taxon>Lactobacillales</taxon>
        <taxon>Lactobacillaceae</taxon>
        <taxon>Secundilactobacillus</taxon>
    </lineage>
</organism>
<protein>
    <submittedName>
        <fullName evidence="7">Pyruvate oxidase</fullName>
    </submittedName>
</protein>
<proteinExistence type="inferred from homology"/>
<dbReference type="InterPro" id="IPR011766">
    <property type="entry name" value="TPP_enzyme_TPP-bd"/>
</dbReference>
<dbReference type="PROSITE" id="PS00187">
    <property type="entry name" value="TPP_ENZYMES"/>
    <property type="match status" value="1"/>
</dbReference>
<keyword evidence="8" id="KW-1185">Reference proteome</keyword>
<evidence type="ECO:0000256" key="2">
    <source>
        <dbReference type="ARBA" id="ARBA00023052"/>
    </source>
</evidence>
<evidence type="ECO:0000259" key="6">
    <source>
        <dbReference type="Pfam" id="PF02776"/>
    </source>
</evidence>
<sequence>MAQMKASQALVKELSNWQIKHVYGIPADSLIDGFAAEHDLVRYIQVRHEEVGALAAVAEAKLTGKIGVAMASVGPGALHLLYGLYDAKMDHTPMLVIISNVATGMINTHYLQDMDEDELFSSLDTFHRQVSDARQIPQTIRAAIQSAYENQAPSVVIIPDDLANQTIEYDALPIQHQTRQVLKGSKEQAVATASLIKQAKRPVMLIGNGVRHAQDEVVEFSKRFSLPVVVTAPAVGYLPSNFENNMGPQGEIGTQPAYEAMHMADLVIMVGTSYPFMRFMPSDIKTVQINCDGEALGEQFPAIQMVQADAKTYLKQVLDQQNEPLPVSKFLRACQQARVNWLHYLDARVAARPDGLLTPEAVLRAANELVTPDTVYGLDIGNNTVWSTRMLPFGDGQTMTMSSWLGAMGYAVSAGIAAKMSYPNKRVLTVSGDGGFSMVVQDILTQVQYHLPVINIVLENGGYGFIRQEKAMTGQSDYALKFMNANWAGVAENMGAVGLRVTDDASLKHAIAAVKEHLASGSDRPVVLDAVVTDEAPLNTTSMKLDPDKYSDKMIGQFRAKYQLDSDHYPALRSIMNDLD</sequence>
<dbReference type="SUPFAM" id="SSF52467">
    <property type="entry name" value="DHS-like NAD/FAD-binding domain"/>
    <property type="match status" value="1"/>
</dbReference>
<reference evidence="7 8" key="1">
    <citation type="submission" date="2019-11" db="EMBL/GenBank/DDBJ databases">
        <title>Lactobacillus sp. nov. CRM56-3, isolated from fermented tea leaves.</title>
        <authorList>
            <person name="Phuengjayaem S."/>
            <person name="Tanasupawat S."/>
        </authorList>
    </citation>
    <scope>NUCLEOTIDE SEQUENCE [LARGE SCALE GENOMIC DNA]</scope>
    <source>
        <strain evidence="7 8">CRM56-3</strain>
    </source>
</reference>
<name>A0A7X2XVK6_9LACO</name>
<dbReference type="Gene3D" id="3.40.50.1220">
    <property type="entry name" value="TPP-binding domain"/>
    <property type="match status" value="1"/>
</dbReference>
<feature type="domain" description="Thiamine pyrophosphate enzyme TPP-binding" evidence="5">
    <location>
        <begin position="379"/>
        <end position="529"/>
    </location>
</feature>
<dbReference type="InterPro" id="IPR029035">
    <property type="entry name" value="DHS-like_NAD/FAD-binding_dom"/>
</dbReference>
<dbReference type="Proteomes" id="UP000466388">
    <property type="component" value="Unassembled WGS sequence"/>
</dbReference>
<keyword evidence="2 3" id="KW-0786">Thiamine pyrophosphate</keyword>
<evidence type="ECO:0000259" key="4">
    <source>
        <dbReference type="Pfam" id="PF00205"/>
    </source>
</evidence>
<dbReference type="PANTHER" id="PTHR42981">
    <property type="entry name" value="PYRUVATE DEHYDROGENASE [UBIQUINONE]"/>
    <property type="match status" value="1"/>
</dbReference>
<dbReference type="InterPro" id="IPR012000">
    <property type="entry name" value="Thiamin_PyroP_enz_cen_dom"/>
</dbReference>
<dbReference type="EMBL" id="WNJO01000004">
    <property type="protein sequence ID" value="MTV81850.1"/>
    <property type="molecule type" value="Genomic_DNA"/>
</dbReference>
<comment type="similarity">
    <text evidence="1 3">Belongs to the TPP enzyme family.</text>
</comment>
<dbReference type="AlphaFoldDB" id="A0A7X2XVK6"/>
<evidence type="ECO:0000259" key="5">
    <source>
        <dbReference type="Pfam" id="PF02775"/>
    </source>
</evidence>
<dbReference type="InterPro" id="IPR000399">
    <property type="entry name" value="TPP-bd_CS"/>
</dbReference>
<evidence type="ECO:0000313" key="8">
    <source>
        <dbReference type="Proteomes" id="UP000466388"/>
    </source>
</evidence>
<gene>
    <name evidence="7" type="ORF">GM612_04160</name>
</gene>
<feature type="domain" description="Thiamine pyrophosphate enzyme N-terminal TPP-binding" evidence="6">
    <location>
        <begin position="4"/>
        <end position="116"/>
    </location>
</feature>
<dbReference type="Pfam" id="PF00205">
    <property type="entry name" value="TPP_enzyme_M"/>
    <property type="match status" value="1"/>
</dbReference>
<evidence type="ECO:0000256" key="1">
    <source>
        <dbReference type="ARBA" id="ARBA00007812"/>
    </source>
</evidence>
<dbReference type="SUPFAM" id="SSF52518">
    <property type="entry name" value="Thiamin diphosphate-binding fold (THDP-binding)"/>
    <property type="match status" value="2"/>
</dbReference>
<dbReference type="GO" id="GO:0030976">
    <property type="term" value="F:thiamine pyrophosphate binding"/>
    <property type="evidence" value="ECO:0007669"/>
    <property type="project" value="InterPro"/>
</dbReference>
<dbReference type="Pfam" id="PF02775">
    <property type="entry name" value="TPP_enzyme_C"/>
    <property type="match status" value="1"/>
</dbReference>
<keyword evidence="7" id="KW-0670">Pyruvate</keyword>
<dbReference type="Pfam" id="PF02776">
    <property type="entry name" value="TPP_enzyme_N"/>
    <property type="match status" value="1"/>
</dbReference>